<dbReference type="RefSeq" id="WP_109037714.1">
    <property type="nucleotide sequence ID" value="NZ_CP029210.1"/>
</dbReference>
<keyword evidence="2" id="KW-1185">Reference proteome</keyword>
<organism evidence="1 2">
    <name type="scientific">Aquabacterium olei</name>
    <dbReference type="NCBI Taxonomy" id="1296669"/>
    <lineage>
        <taxon>Bacteria</taxon>
        <taxon>Pseudomonadati</taxon>
        <taxon>Pseudomonadota</taxon>
        <taxon>Betaproteobacteria</taxon>
        <taxon>Burkholderiales</taxon>
        <taxon>Aquabacterium</taxon>
    </lineage>
</organism>
<accession>A0A2U8FUJ5</accession>
<protein>
    <recommendedName>
        <fullName evidence="3">DUF5655 domain-containing protein</fullName>
    </recommendedName>
</protein>
<name>A0A2U8FUJ5_9BURK</name>
<evidence type="ECO:0000313" key="1">
    <source>
        <dbReference type="EMBL" id="AWI54723.1"/>
    </source>
</evidence>
<evidence type="ECO:0000313" key="2">
    <source>
        <dbReference type="Proteomes" id="UP000244892"/>
    </source>
</evidence>
<reference evidence="1 2" key="1">
    <citation type="submission" date="2018-05" db="EMBL/GenBank/DDBJ databases">
        <title>complete genome sequence of Aquabacterium olei NBRC 110486.</title>
        <authorList>
            <person name="Tang B."/>
            <person name="Chang J."/>
            <person name="Zhang L."/>
            <person name="Yang H."/>
        </authorList>
    </citation>
    <scope>NUCLEOTIDE SEQUENCE [LARGE SCALE GENOMIC DNA]</scope>
    <source>
        <strain evidence="1 2">NBRC 110486</strain>
    </source>
</reference>
<dbReference type="KEGG" id="aon:DEH84_15825"/>
<evidence type="ECO:0008006" key="3">
    <source>
        <dbReference type="Google" id="ProtNLM"/>
    </source>
</evidence>
<dbReference type="AlphaFoldDB" id="A0A2U8FUJ5"/>
<dbReference type="Proteomes" id="UP000244892">
    <property type="component" value="Chromosome"/>
</dbReference>
<sequence length="106" mass="12096">MSDELGDFFALPAYKPEEALVALRRSLRECRPLTEQGTGTPVRFTWRGLPAIELARTEGAATLSVALAKRPSQRPDWARRTLASSAEQRQWLDDVRRALKRWDDED</sequence>
<gene>
    <name evidence="1" type="ORF">DEH84_15825</name>
</gene>
<dbReference type="EMBL" id="CP029210">
    <property type="protein sequence ID" value="AWI54723.1"/>
    <property type="molecule type" value="Genomic_DNA"/>
</dbReference>
<dbReference type="OrthoDB" id="9154556at2"/>
<proteinExistence type="predicted"/>